<evidence type="ECO:0000313" key="2">
    <source>
        <dbReference type="EMBL" id="ARF09420.1"/>
    </source>
</evidence>
<sequence>MNGNSNMNILFYSQRCNTCMNLLMILKNEGFLAYFKLVCVDTMLDKLPANMIVPTMIIVNLNRPLVGQETFEWINQMKFIRQQQIMDVNKKIIQQNQINNTNQQGPIGYDNEIMGGISDGFAFTKKDDALPHTYVGIGEDDKHIIFTAPLEKKKIDKLEHTRNIKDLEDKRNAQDNEYSNYMKQQQIQAVIHAEQEKLKFN</sequence>
<dbReference type="EMBL" id="KY684085">
    <property type="protein sequence ID" value="ARF09420.1"/>
    <property type="molecule type" value="Genomic_DNA"/>
</dbReference>
<feature type="coiled-coil region" evidence="1">
    <location>
        <begin position="150"/>
        <end position="184"/>
    </location>
</feature>
<accession>A0A1V0SCH6</accession>
<reference evidence="2" key="1">
    <citation type="journal article" date="2017" name="Science">
        <title>Giant viruses with an expanded complement of translation system components.</title>
        <authorList>
            <person name="Schulz F."/>
            <person name="Yutin N."/>
            <person name="Ivanova N.N."/>
            <person name="Ortega D.R."/>
            <person name="Lee T.K."/>
            <person name="Vierheilig J."/>
            <person name="Daims H."/>
            <person name="Horn M."/>
            <person name="Wagner M."/>
            <person name="Jensen G.J."/>
            <person name="Kyrpides N.C."/>
            <person name="Koonin E.V."/>
            <person name="Woyke T."/>
        </authorList>
    </citation>
    <scope>NUCLEOTIDE SEQUENCE</scope>
    <source>
        <strain evidence="2">ILV1</strain>
    </source>
</reference>
<name>A0A1V0SCH6_9VIRU</name>
<protein>
    <submittedName>
        <fullName evidence="2">Uncharacterized protein</fullName>
    </submittedName>
</protein>
<proteinExistence type="predicted"/>
<gene>
    <name evidence="2" type="ORF">Indivirus_1_43</name>
</gene>
<evidence type="ECO:0000256" key="1">
    <source>
        <dbReference type="SAM" id="Coils"/>
    </source>
</evidence>
<organism evidence="2">
    <name type="scientific">Indivirus ILV1</name>
    <dbReference type="NCBI Taxonomy" id="1977633"/>
    <lineage>
        <taxon>Viruses</taxon>
        <taxon>Varidnaviria</taxon>
        <taxon>Bamfordvirae</taxon>
        <taxon>Nucleocytoviricota</taxon>
        <taxon>Megaviricetes</taxon>
        <taxon>Imitervirales</taxon>
        <taxon>Mimiviridae</taxon>
        <taxon>Klosneuvirinae</taxon>
        <taxon>Indivirus</taxon>
    </lineage>
</organism>
<keyword evidence="1" id="KW-0175">Coiled coil</keyword>